<proteinExistence type="predicted"/>
<evidence type="ECO:0000256" key="2">
    <source>
        <dbReference type="ARBA" id="ARBA00022771"/>
    </source>
</evidence>
<keyword evidence="5" id="KW-0804">Transcription</keyword>
<evidence type="ECO:0000259" key="7">
    <source>
        <dbReference type="Pfam" id="PF23121"/>
    </source>
</evidence>
<dbReference type="PANTHER" id="PTHR33304">
    <property type="match status" value="1"/>
</dbReference>
<dbReference type="GO" id="GO:0034244">
    <property type="term" value="P:negative regulation of transcription elongation by RNA polymerase II"/>
    <property type="evidence" value="ECO:0007669"/>
    <property type="project" value="InterPro"/>
</dbReference>
<reference evidence="8" key="2">
    <citation type="submission" date="2020-10" db="EMBL/GenBank/DDBJ databases">
        <authorList>
            <person name="Cooper E.A."/>
            <person name="Brenton Z.W."/>
            <person name="Flinn B.S."/>
            <person name="Jenkins J."/>
            <person name="Shu S."/>
            <person name="Flowers D."/>
            <person name="Luo F."/>
            <person name="Wang Y."/>
            <person name="Xia P."/>
            <person name="Barry K."/>
            <person name="Daum C."/>
            <person name="Lipzen A."/>
            <person name="Yoshinaga Y."/>
            <person name="Schmutz J."/>
            <person name="Saski C."/>
            <person name="Vermerris W."/>
            <person name="Kresovich S."/>
        </authorList>
    </citation>
    <scope>NUCLEOTIDE SEQUENCE</scope>
</reference>
<dbReference type="InterPro" id="IPR056280">
    <property type="entry name" value="AIPP2-like_SPOC"/>
</dbReference>
<keyword evidence="2" id="KW-0863">Zinc-finger</keyword>
<feature type="region of interest" description="Disordered" evidence="6">
    <location>
        <begin position="297"/>
        <end position="332"/>
    </location>
</feature>
<feature type="region of interest" description="Disordered" evidence="6">
    <location>
        <begin position="625"/>
        <end position="650"/>
    </location>
</feature>
<dbReference type="Proteomes" id="UP000807115">
    <property type="component" value="Chromosome 8"/>
</dbReference>
<dbReference type="GO" id="GO:0140566">
    <property type="term" value="F:histone reader activity"/>
    <property type="evidence" value="ECO:0007669"/>
    <property type="project" value="InterPro"/>
</dbReference>
<feature type="domain" description="AIPP2-like SPOC-like" evidence="7">
    <location>
        <begin position="408"/>
        <end position="533"/>
    </location>
</feature>
<dbReference type="EMBL" id="CM027687">
    <property type="protein sequence ID" value="KAG0520147.1"/>
    <property type="molecule type" value="Genomic_DNA"/>
</dbReference>
<keyword evidence="3" id="KW-0862">Zinc</keyword>
<evidence type="ECO:0000256" key="1">
    <source>
        <dbReference type="ARBA" id="ARBA00022723"/>
    </source>
</evidence>
<evidence type="ECO:0000313" key="9">
    <source>
        <dbReference type="Proteomes" id="UP000807115"/>
    </source>
</evidence>
<evidence type="ECO:0000256" key="6">
    <source>
        <dbReference type="SAM" id="MobiDB-lite"/>
    </source>
</evidence>
<evidence type="ECO:0000256" key="3">
    <source>
        <dbReference type="ARBA" id="ARBA00022833"/>
    </source>
</evidence>
<accession>A0A921QED5</accession>
<feature type="compositionally biased region" description="Low complexity" evidence="6">
    <location>
        <begin position="300"/>
        <end position="309"/>
    </location>
</feature>
<dbReference type="EMBL" id="CM027687">
    <property type="protein sequence ID" value="KAG0520148.1"/>
    <property type="molecule type" value="Genomic_DNA"/>
</dbReference>
<evidence type="ECO:0000256" key="5">
    <source>
        <dbReference type="ARBA" id="ARBA00023163"/>
    </source>
</evidence>
<sequence>MPSYIESFGPKRLMATGSTRNKSEIYIKSLKEFQKFRANMCPIVNKANQKVNFGSLIDKQFPSKNINIGQPSAKIVHSSSTVKGVSKSNHLSTSKGLNQPTVSSFKRGLILVEKQKAIWRSRVNGKDSFKETHALERKREANDALQPTQLKAMPGLVPKTTDRLGQYSDSSSRLKKQASFGKDITSAKHSITKLEFSKGVCMVPKDSCMAEDNNRQDEIVIDNDKENVKFGEYKEGDTTKAKHTLDSTLSDIHCNSGSISSYPFGRDFPKLQRDNHSMNLTSENVEKRGIMERSMGQFANCNGKNNNNNSVSKKRKEPLSTENSKALDDDSNVGVQVDNMSCKQMKKLKQSRVTRKDEAEDNGGDLNHAGVENDTISILKKDHAKVLVSSCIEQQCYSCSKPIDKPTWSGIFKTDDKEYISLDGHLSTKSCEKAWSLSKQLLKVVEVKKISRLEVQPKAWEVSKPTADDIGIYFFPQEMRRDEGLDQLVREVMQNDLALRAIIGDAEMLIFPSILLPNHHQTFQGKHYLWGVFKRRKDKGVVVEERLSVFMRRYEMVKQQNVVLDQPNHMLSGEEPNQEMISMVSHMLPGEEPNQEMIRMASTIHLGRHMLSFHKSTQEIEASHLKGPTNEGFDLKAPGEEWGQEEATPKANPVATNAVALPASHEQINPSMGHTPCKLMGFVVRKTPKLDRIIQEIQQEGALVFAMQGEMVGAGSWTGSKATATQK</sequence>
<dbReference type="InterPro" id="IPR049914">
    <property type="entry name" value="PHD1-3/5-6"/>
</dbReference>
<dbReference type="PANTHER" id="PTHR33304:SF49">
    <property type="entry name" value="OS12G0161500 PROTEIN"/>
    <property type="match status" value="1"/>
</dbReference>
<evidence type="ECO:0000313" key="8">
    <source>
        <dbReference type="EMBL" id="KAG0520148.1"/>
    </source>
</evidence>
<feature type="region of interest" description="Disordered" evidence="6">
    <location>
        <begin position="346"/>
        <end position="370"/>
    </location>
</feature>
<keyword evidence="4" id="KW-0805">Transcription regulation</keyword>
<dbReference type="GO" id="GO:0008270">
    <property type="term" value="F:zinc ion binding"/>
    <property type="evidence" value="ECO:0007669"/>
    <property type="project" value="UniProtKB-KW"/>
</dbReference>
<evidence type="ECO:0000256" key="4">
    <source>
        <dbReference type="ARBA" id="ARBA00023015"/>
    </source>
</evidence>
<dbReference type="AlphaFoldDB" id="A0A921QED5"/>
<name>A0A921QED5_SORBI</name>
<organism evidence="8 9">
    <name type="scientific">Sorghum bicolor</name>
    <name type="common">Sorghum</name>
    <name type="synonym">Sorghum vulgare</name>
    <dbReference type="NCBI Taxonomy" id="4558"/>
    <lineage>
        <taxon>Eukaryota</taxon>
        <taxon>Viridiplantae</taxon>
        <taxon>Streptophyta</taxon>
        <taxon>Embryophyta</taxon>
        <taxon>Tracheophyta</taxon>
        <taxon>Spermatophyta</taxon>
        <taxon>Magnoliopsida</taxon>
        <taxon>Liliopsida</taxon>
        <taxon>Poales</taxon>
        <taxon>Poaceae</taxon>
        <taxon>PACMAD clade</taxon>
        <taxon>Panicoideae</taxon>
        <taxon>Andropogonodae</taxon>
        <taxon>Andropogoneae</taxon>
        <taxon>Sorghinae</taxon>
        <taxon>Sorghum</taxon>
    </lineage>
</organism>
<reference evidence="8" key="1">
    <citation type="journal article" date="2019" name="BMC Genomics">
        <title>A new reference genome for Sorghum bicolor reveals high levels of sequence similarity between sweet and grain genotypes: implications for the genetics of sugar metabolism.</title>
        <authorList>
            <person name="Cooper E.A."/>
            <person name="Brenton Z.W."/>
            <person name="Flinn B.S."/>
            <person name="Jenkins J."/>
            <person name="Shu S."/>
            <person name="Flowers D."/>
            <person name="Luo F."/>
            <person name="Wang Y."/>
            <person name="Xia P."/>
            <person name="Barry K."/>
            <person name="Daum C."/>
            <person name="Lipzen A."/>
            <person name="Yoshinaga Y."/>
            <person name="Schmutz J."/>
            <person name="Saski C."/>
            <person name="Vermerris W."/>
            <person name="Kresovich S."/>
        </authorList>
    </citation>
    <scope>NUCLEOTIDE SEQUENCE</scope>
</reference>
<protein>
    <recommendedName>
        <fullName evidence="7">AIPP2-like SPOC-like domain-containing protein</fullName>
    </recommendedName>
</protein>
<dbReference type="Pfam" id="PF23121">
    <property type="entry name" value="SPOC_AIPP2"/>
    <property type="match status" value="1"/>
</dbReference>
<keyword evidence="1" id="KW-0479">Metal-binding</keyword>
<comment type="caution">
    <text evidence="8">The sequence shown here is derived from an EMBL/GenBank/DDBJ whole genome shotgun (WGS) entry which is preliminary data.</text>
</comment>
<gene>
    <name evidence="8" type="ORF">BDA96_08G048400</name>
</gene>